<protein>
    <recommendedName>
        <fullName evidence="7">Probable cytosol aminopeptidase</fullName>
    </recommendedName>
    <alternativeName>
        <fullName evidence="8">Leucine aminopeptidase</fullName>
    </alternativeName>
    <alternativeName>
        <fullName evidence="5">Leucyl aminopeptidase</fullName>
    </alternativeName>
</protein>
<evidence type="ECO:0000256" key="2">
    <source>
        <dbReference type="ARBA" id="ARBA00022438"/>
    </source>
</evidence>
<evidence type="ECO:0000256" key="7">
    <source>
        <dbReference type="ARBA" id="ARBA00050021"/>
    </source>
</evidence>
<name>A0ABS5MQD2_9STAP</name>
<dbReference type="Gene3D" id="3.40.630.10">
    <property type="entry name" value="Zn peptidases"/>
    <property type="match status" value="1"/>
</dbReference>
<proteinExistence type="inferred from homology"/>
<comment type="caution">
    <text evidence="10">The sequence shown here is derived from an EMBL/GenBank/DDBJ whole genome shotgun (WGS) entry which is preliminary data.</text>
</comment>
<keyword evidence="11" id="KW-1185">Reference proteome</keyword>
<evidence type="ECO:0000256" key="3">
    <source>
        <dbReference type="ARBA" id="ARBA00022670"/>
    </source>
</evidence>
<accession>A0ABS5MQD2</accession>
<dbReference type="InterPro" id="IPR008283">
    <property type="entry name" value="Peptidase_M17_N"/>
</dbReference>
<dbReference type="InterPro" id="IPR000819">
    <property type="entry name" value="Peptidase_M17_C"/>
</dbReference>
<evidence type="ECO:0000256" key="1">
    <source>
        <dbReference type="ARBA" id="ARBA00009528"/>
    </source>
</evidence>
<dbReference type="PRINTS" id="PR00481">
    <property type="entry name" value="LAMNOPPTDASE"/>
</dbReference>
<evidence type="ECO:0000313" key="10">
    <source>
        <dbReference type="EMBL" id="MBS3698135.1"/>
    </source>
</evidence>
<dbReference type="RefSeq" id="WP_115337664.1">
    <property type="nucleotide sequence ID" value="NZ_JAAQPD010000001.1"/>
</dbReference>
<dbReference type="InterPro" id="IPR043472">
    <property type="entry name" value="Macro_dom-like"/>
</dbReference>
<gene>
    <name evidence="10" type="ORF">JJQ58_11715</name>
</gene>
<dbReference type="Gene3D" id="3.40.220.10">
    <property type="entry name" value="Leucine Aminopeptidase, subunit E, domain 1"/>
    <property type="match status" value="1"/>
</dbReference>
<keyword evidence="2 10" id="KW-0031">Aminopeptidase</keyword>
<keyword evidence="3" id="KW-0645">Protease</keyword>
<dbReference type="PANTHER" id="PTHR11963">
    <property type="entry name" value="LEUCINE AMINOPEPTIDASE-RELATED"/>
    <property type="match status" value="1"/>
</dbReference>
<feature type="domain" description="Cytosol aminopeptidase" evidence="9">
    <location>
        <begin position="338"/>
        <end position="345"/>
    </location>
</feature>
<dbReference type="Pfam" id="PF00883">
    <property type="entry name" value="Peptidase_M17"/>
    <property type="match status" value="1"/>
</dbReference>
<dbReference type="PROSITE" id="PS00631">
    <property type="entry name" value="CYTOSOL_AP"/>
    <property type="match status" value="1"/>
</dbReference>
<dbReference type="CDD" id="cd00433">
    <property type="entry name" value="Peptidase_M17"/>
    <property type="match status" value="1"/>
</dbReference>
<evidence type="ECO:0000256" key="6">
    <source>
        <dbReference type="ARBA" id="ARBA00049972"/>
    </source>
</evidence>
<comment type="similarity">
    <text evidence="1">Belongs to the peptidase M17 family.</text>
</comment>
<reference evidence="10 11" key="1">
    <citation type="submission" date="2021-05" db="EMBL/GenBank/DDBJ databases">
        <title>Staphylococcus fleurettii isolated from lake water in First Nation community in Manitoba, Canada.</title>
        <authorList>
            <person name="Bashar S."/>
            <person name="Murdock A."/>
            <person name="Patidar R."/>
            <person name="Golding G."/>
            <person name="Farenhorst A."/>
            <person name="Kumar A."/>
        </authorList>
    </citation>
    <scope>NUCLEOTIDE SEQUENCE [LARGE SCALE GENOMIC DNA]</scope>
    <source>
        <strain evidence="10 11">SF002</strain>
    </source>
</reference>
<evidence type="ECO:0000256" key="4">
    <source>
        <dbReference type="ARBA" id="ARBA00022801"/>
    </source>
</evidence>
<dbReference type="Pfam" id="PF02789">
    <property type="entry name" value="Peptidase_M17_N"/>
    <property type="match status" value="1"/>
</dbReference>
<dbReference type="PANTHER" id="PTHR11963:SF23">
    <property type="entry name" value="CYTOSOL AMINOPEPTIDASE"/>
    <property type="match status" value="1"/>
</dbReference>
<dbReference type="SUPFAM" id="SSF52949">
    <property type="entry name" value="Macro domain-like"/>
    <property type="match status" value="1"/>
</dbReference>
<dbReference type="EMBL" id="JAGXBM010000026">
    <property type="protein sequence ID" value="MBS3698135.1"/>
    <property type="molecule type" value="Genomic_DNA"/>
</dbReference>
<dbReference type="Proteomes" id="UP000681586">
    <property type="component" value="Unassembled WGS sequence"/>
</dbReference>
<dbReference type="SUPFAM" id="SSF53187">
    <property type="entry name" value="Zn-dependent exopeptidases"/>
    <property type="match status" value="1"/>
</dbReference>
<sequence length="491" mass="54124">MKFNILEKYSNNEFPIIIGCPSHLNQMHNFEEVNNILNGQLDNLKKQQIISSELGEVTSTAVTVNNNIVKLISIGLGNLKEIKENDYQVIYGNLSRYLHSNKIETVNLFDDTFLTQNVTEKERLYRFGWLSKQAVFQFDHYKSNKSANVETKINFISTSNEDIESYIKHGEILGDSINLARTYSQTPPNILTPDYFAQQIEEHFKNSKVQVTIKDEQAIREEGIGLLDAVGKGSVNPPRLVTLEYKGSKNDPIALVGKGVTYDSGGYQIKSKTGMPTMKYDMSGASNVVAMVNAISELQLPVHIVAVLPLAENMVSSNAMKPDDVFTALSGETVEITNTDAEGRLVLADAVSYVAQYKPELIMNFATLTGAVVAALGLGKTGIFSSDADQYIEDVKKAARYSNEISFELPITDEEKDDIKSSEVADLTNCILNKNGKALFAAAFVTHFSGDIPHLHFDIAGSGETEKVSFRGPKGATGAMIPTVIHFLKNR</sequence>
<evidence type="ECO:0000259" key="9">
    <source>
        <dbReference type="PROSITE" id="PS00631"/>
    </source>
</evidence>
<evidence type="ECO:0000256" key="5">
    <source>
        <dbReference type="ARBA" id="ARBA00033172"/>
    </source>
</evidence>
<evidence type="ECO:0000256" key="8">
    <source>
        <dbReference type="ARBA" id="ARBA00050061"/>
    </source>
</evidence>
<comment type="function">
    <text evidence="6">Presumably involved in the processing and regular turnover of intracellular proteins. Catalyzes the removal of unsubstituted N-terminal amino acids from various peptides.</text>
</comment>
<dbReference type="InterPro" id="IPR011356">
    <property type="entry name" value="Leucine_aapep/pepB"/>
</dbReference>
<dbReference type="GO" id="GO:0004177">
    <property type="term" value="F:aminopeptidase activity"/>
    <property type="evidence" value="ECO:0007669"/>
    <property type="project" value="UniProtKB-KW"/>
</dbReference>
<organism evidence="10 11">
    <name type="scientific">Mammaliicoccus fleurettii</name>
    <dbReference type="NCBI Taxonomy" id="150056"/>
    <lineage>
        <taxon>Bacteria</taxon>
        <taxon>Bacillati</taxon>
        <taxon>Bacillota</taxon>
        <taxon>Bacilli</taxon>
        <taxon>Bacillales</taxon>
        <taxon>Staphylococcaceae</taxon>
        <taxon>Mammaliicoccus</taxon>
    </lineage>
</organism>
<evidence type="ECO:0000313" key="11">
    <source>
        <dbReference type="Proteomes" id="UP000681586"/>
    </source>
</evidence>
<keyword evidence="4" id="KW-0378">Hydrolase</keyword>